<dbReference type="PANTHER" id="PTHR12646">
    <property type="entry name" value="NOT56 - RELATED"/>
    <property type="match status" value="1"/>
</dbReference>
<proteinExistence type="inferred from homology"/>
<evidence type="ECO:0000256" key="9">
    <source>
        <dbReference type="ARBA" id="ARBA00022989"/>
    </source>
</evidence>
<comment type="subcellular location">
    <subcellularLocation>
        <location evidence="1 14">Endoplasmic reticulum membrane</location>
        <topology evidence="1 14">Multi-pass membrane protein</topology>
    </subcellularLocation>
</comment>
<protein>
    <recommendedName>
        <fullName evidence="4 14">Dol-P-Man:Man(5)GlcNAc(2)-PP-Dol alpha-1,3-mannosyltransferase</fullName>
        <ecNumber evidence="3 14">2.4.1.258</ecNumber>
    </recommendedName>
    <alternativeName>
        <fullName evidence="14">Dol-P-Man-dependent alpha(1-3)-mannosyltransferase</fullName>
    </alternativeName>
</protein>
<dbReference type="GO" id="GO:0052925">
    <property type="term" value="F:dol-P-Man:Man(5)GlcNAc(2)-PP-Dol alpha-1,3-mannosyltransferase activity"/>
    <property type="evidence" value="ECO:0007669"/>
    <property type="project" value="UniProtKB-EC"/>
</dbReference>
<dbReference type="EC" id="2.4.1.258" evidence="3 14"/>
<feature type="transmembrane region" description="Helical" evidence="14">
    <location>
        <begin position="316"/>
        <end position="335"/>
    </location>
</feature>
<dbReference type="PANTHER" id="PTHR12646:SF0">
    <property type="entry name" value="DOL-P-MAN:MAN(5)GLCNAC(2)-PP-DOL ALPHA-1,3-MANNOSYLTRANSFERASE"/>
    <property type="match status" value="1"/>
</dbReference>
<evidence type="ECO:0000256" key="13">
    <source>
        <dbReference type="ARBA" id="ARBA00093457"/>
    </source>
</evidence>
<evidence type="ECO:0000256" key="3">
    <source>
        <dbReference type="ARBA" id="ARBA00011964"/>
    </source>
</evidence>
<evidence type="ECO:0000256" key="7">
    <source>
        <dbReference type="ARBA" id="ARBA00022692"/>
    </source>
</evidence>
<evidence type="ECO:0000256" key="12">
    <source>
        <dbReference type="ARBA" id="ARBA00049506"/>
    </source>
</evidence>
<dbReference type="AlphaFoldDB" id="A0A9P8TG58"/>
<name>A0A9P8TG58_9ASCO</name>
<evidence type="ECO:0000313" key="16">
    <source>
        <dbReference type="EMBL" id="KAH3677181.1"/>
    </source>
</evidence>
<feature type="transmembrane region" description="Helical" evidence="14">
    <location>
        <begin position="252"/>
        <end position="271"/>
    </location>
</feature>
<keyword evidence="7 14" id="KW-0812">Transmembrane</keyword>
<organism evidence="16 17">
    <name type="scientific">Wickerhamomyces mucosus</name>
    <dbReference type="NCBI Taxonomy" id="1378264"/>
    <lineage>
        <taxon>Eukaryota</taxon>
        <taxon>Fungi</taxon>
        <taxon>Dikarya</taxon>
        <taxon>Ascomycota</taxon>
        <taxon>Saccharomycotina</taxon>
        <taxon>Saccharomycetes</taxon>
        <taxon>Phaffomycetales</taxon>
        <taxon>Wickerhamomycetaceae</taxon>
        <taxon>Wickerhamomyces</taxon>
    </lineage>
</organism>
<evidence type="ECO:0000313" key="17">
    <source>
        <dbReference type="Proteomes" id="UP000769528"/>
    </source>
</evidence>
<evidence type="ECO:0000256" key="14">
    <source>
        <dbReference type="RuleBase" id="RU364047"/>
    </source>
</evidence>
<evidence type="ECO:0000256" key="15">
    <source>
        <dbReference type="SAM" id="MobiDB-lite"/>
    </source>
</evidence>
<feature type="region of interest" description="Disordered" evidence="15">
    <location>
        <begin position="1"/>
        <end position="24"/>
    </location>
</feature>
<evidence type="ECO:0000256" key="6">
    <source>
        <dbReference type="ARBA" id="ARBA00022679"/>
    </source>
</evidence>
<evidence type="ECO:0000256" key="2">
    <source>
        <dbReference type="ARBA" id="ARBA00004922"/>
    </source>
</evidence>
<dbReference type="OrthoDB" id="20028at2759"/>
<feature type="transmembrane region" description="Helical" evidence="14">
    <location>
        <begin position="439"/>
        <end position="458"/>
    </location>
</feature>
<keyword evidence="5 14" id="KW-0328">Glycosyltransferase</keyword>
<feature type="transmembrane region" description="Helical" evidence="14">
    <location>
        <begin position="181"/>
        <end position="200"/>
    </location>
</feature>
<gene>
    <name evidence="16" type="ORF">WICMUC_001762</name>
</gene>
<comment type="catalytic activity">
    <reaction evidence="12 14">
        <text>an alpha-D-Man-(1-&gt;2)-alpha-D-Man-(1-&gt;2)-alpha-D-Man-(1-&gt;3)-[alpha-D-Man-(1-&gt;6)]-beta-D-Man-(1-&gt;4)-beta-D-GlcNAc-(1-&gt;4)-alpha-D-GlcNAc-diphospho-di-trans,poly-cis-dolichol + a di-trans,poly-cis-dolichyl beta-D-mannosyl phosphate = an alpha-D-Man-(1-&gt;2)-alpha-D-Man-(1-&gt;2)-alpha-D-Man-(1-&gt;3)-[alpha-D-Man-(1-&gt;3)-alpha-D-Man-(1-&gt;6)]-beta-D-Man-(1-&gt;4)-beta-D-GlcNAc-(1-&gt;4)-alpha-D-GlcNAc-diphospho-di-trans,poly-cis-dolichol + a di-trans,poly-cis-dolichyl phosphate + H(+)</text>
        <dbReference type="Rhea" id="RHEA:29527"/>
        <dbReference type="Rhea" id="RHEA-COMP:19498"/>
        <dbReference type="Rhea" id="RHEA-COMP:19501"/>
        <dbReference type="Rhea" id="RHEA-COMP:19516"/>
        <dbReference type="Rhea" id="RHEA-COMP:19517"/>
        <dbReference type="ChEBI" id="CHEBI:15378"/>
        <dbReference type="ChEBI" id="CHEBI:57683"/>
        <dbReference type="ChEBI" id="CHEBI:58211"/>
        <dbReference type="ChEBI" id="CHEBI:132515"/>
        <dbReference type="ChEBI" id="CHEBI:132516"/>
        <dbReference type="EC" id="2.4.1.258"/>
    </reaction>
    <physiologicalReaction direction="left-to-right" evidence="12 14">
        <dbReference type="Rhea" id="RHEA:29528"/>
    </physiologicalReaction>
</comment>
<keyword evidence="9 14" id="KW-1133">Transmembrane helix</keyword>
<keyword evidence="10 14" id="KW-0472">Membrane</keyword>
<evidence type="ECO:0000256" key="1">
    <source>
        <dbReference type="ARBA" id="ARBA00004477"/>
    </source>
</evidence>
<reference evidence="16" key="2">
    <citation type="submission" date="2021-01" db="EMBL/GenBank/DDBJ databases">
        <authorList>
            <person name="Schikora-Tamarit M.A."/>
        </authorList>
    </citation>
    <scope>NUCLEOTIDE SEQUENCE</scope>
    <source>
        <strain evidence="16">CBS6341</strain>
    </source>
</reference>
<evidence type="ECO:0000256" key="4">
    <source>
        <dbReference type="ARBA" id="ARBA00015561"/>
    </source>
</evidence>
<dbReference type="InterPro" id="IPR007873">
    <property type="entry name" value="Glycosyltransferase_ALG3"/>
</dbReference>
<comment type="caution">
    <text evidence="16">The sequence shown here is derived from an EMBL/GenBank/DDBJ whole genome shotgun (WGS) entry which is preliminary data.</text>
</comment>
<feature type="transmembrane region" description="Helical" evidence="14">
    <location>
        <begin position="403"/>
        <end position="427"/>
    </location>
</feature>
<feature type="compositionally biased region" description="Basic and acidic residues" evidence="15">
    <location>
        <begin position="1"/>
        <end position="13"/>
    </location>
</feature>
<keyword evidence="6 14" id="KW-0808">Transferase</keyword>
<comment type="similarity">
    <text evidence="13">Belongs to the glycosyltransferase ALG3 family.</text>
</comment>
<feature type="transmembrane region" description="Helical" evidence="14">
    <location>
        <begin position="220"/>
        <end position="245"/>
    </location>
</feature>
<evidence type="ECO:0000256" key="8">
    <source>
        <dbReference type="ARBA" id="ARBA00022824"/>
    </source>
</evidence>
<reference evidence="16" key="1">
    <citation type="journal article" date="2021" name="Open Biol.">
        <title>Shared evolutionary footprints suggest mitochondrial oxidative damage underlies multiple complex I losses in fungi.</title>
        <authorList>
            <person name="Schikora-Tamarit M.A."/>
            <person name="Marcet-Houben M."/>
            <person name="Nosek J."/>
            <person name="Gabaldon T."/>
        </authorList>
    </citation>
    <scope>NUCLEOTIDE SEQUENCE</scope>
    <source>
        <strain evidence="16">CBS6341</strain>
    </source>
</reference>
<dbReference type="Pfam" id="PF05208">
    <property type="entry name" value="ALG3"/>
    <property type="match status" value="1"/>
</dbReference>
<sequence>MSGPEIDTKRFDKSSTSIETPNEAKKNPPFTLLNVSKDLIFAIKSLLFDPRCNVIIIPILVLVESIITKFIIAKVLYTEIDYTAYIEQIGILKTGELDYDKIFGGTGPLVYPAGHVLIYQLLNNWTNGVENIHLGQKLFGYLYTINQFLTFLIYNNISLPPWCFYLIILSKRLHSIYVLRLFNDCFTSFFILLAVLSLQFSSIFKKYKYVLSNLVSPLLLSFAISIKMNALLLLPGFLVVLYFINEERLTRLIAPISLIVLLQTIVAYPFLFNGEIIRNSYFNGAFNFKRKFIHHWSINWKFLTQEQFNSDEFHKLLLGLNIIFLSLLFLTRWAGFKQASKTTIQLIKDGLNINKSTISQNHIINTNKNTEYITQVLITSNFVGILFARSLHYQFLSWYLWSYPILLSTAFGKDVFGLSISTIIFFIHEWCWNVYPSNANSSFILFSLNSFVFISVWLRGELEIPLYEDGEEKKYK</sequence>
<accession>A0A9P8TG58</accession>
<comment type="function">
    <text evidence="11 14">Dol-P-Man:Man(5)GlcNAc(2)-PP-Dol alpha-1,3-mannosyltransferase that operates in the biosynthetic pathway of dolichol-linked oligosaccharides, the glycan precursors employed in protein asparagine (N)-glycosylation. The assembly of dolichol-linked oligosaccharides begins on the cytosolic side of the endoplasmic reticulum membrane and finishes in its lumen. The sequential addition of sugars to dolichol pyrophosphate produces dolichol-linked oligosaccharides containing fourteen sugars, including two GlcNAcs, nine mannoses and three glucoses. Once assembled, the oligosaccharide is transferred from the lipid to nascent proteins by oligosaccharyltransferases. In the lumen of the endoplasmic reticulum, adds the first dolichyl beta-D-mannosyl phosphate derived mannose in an alpha-1,3 linkage to Man(5)GlcNAc(2)-PP-dolichol to produce Man(6)GlcNAc(2)-PP-dolichol.</text>
</comment>
<keyword evidence="8 14" id="KW-0256">Endoplasmic reticulum</keyword>
<comment type="pathway">
    <text evidence="2 14">Protein modification; protein glycosylation.</text>
</comment>
<evidence type="ECO:0000256" key="11">
    <source>
        <dbReference type="ARBA" id="ARBA00044743"/>
    </source>
</evidence>
<keyword evidence="17" id="KW-1185">Reference proteome</keyword>
<evidence type="ECO:0000256" key="10">
    <source>
        <dbReference type="ARBA" id="ARBA00023136"/>
    </source>
</evidence>
<dbReference type="EMBL" id="JAEUBF010000544">
    <property type="protein sequence ID" value="KAH3677181.1"/>
    <property type="molecule type" value="Genomic_DNA"/>
</dbReference>
<evidence type="ECO:0000256" key="5">
    <source>
        <dbReference type="ARBA" id="ARBA00022676"/>
    </source>
</evidence>
<dbReference type="Proteomes" id="UP000769528">
    <property type="component" value="Unassembled WGS sequence"/>
</dbReference>
<feature type="transmembrane region" description="Helical" evidence="14">
    <location>
        <begin position="54"/>
        <end position="77"/>
    </location>
</feature>
<dbReference type="GO" id="GO:0005789">
    <property type="term" value="C:endoplasmic reticulum membrane"/>
    <property type="evidence" value="ECO:0007669"/>
    <property type="project" value="UniProtKB-SubCell"/>
</dbReference>
<feature type="transmembrane region" description="Helical" evidence="14">
    <location>
        <begin position="372"/>
        <end position="391"/>
    </location>
</feature>
<feature type="transmembrane region" description="Helical" evidence="14">
    <location>
        <begin position="148"/>
        <end position="169"/>
    </location>
</feature>